<dbReference type="AlphaFoldDB" id="A0A8T1VI40"/>
<dbReference type="EMBL" id="JAGDFM010000328">
    <property type="protein sequence ID" value="KAG7379813.1"/>
    <property type="molecule type" value="Genomic_DNA"/>
</dbReference>
<reference evidence="2" key="1">
    <citation type="submission" date="2021-02" db="EMBL/GenBank/DDBJ databases">
        <authorList>
            <person name="Palmer J.M."/>
        </authorList>
    </citation>
    <scope>NUCLEOTIDE SEQUENCE</scope>
    <source>
        <strain evidence="2">SCRP734</strain>
    </source>
</reference>
<organism evidence="2 3">
    <name type="scientific">Phytophthora pseudosyringae</name>
    <dbReference type="NCBI Taxonomy" id="221518"/>
    <lineage>
        <taxon>Eukaryota</taxon>
        <taxon>Sar</taxon>
        <taxon>Stramenopiles</taxon>
        <taxon>Oomycota</taxon>
        <taxon>Peronosporomycetes</taxon>
        <taxon>Peronosporales</taxon>
        <taxon>Peronosporaceae</taxon>
        <taxon>Phytophthora</taxon>
    </lineage>
</organism>
<feature type="domain" description="WRKY19-like zinc finger" evidence="1">
    <location>
        <begin position="240"/>
        <end position="263"/>
    </location>
</feature>
<dbReference type="OrthoDB" id="108826at2759"/>
<comment type="caution">
    <text evidence="2">The sequence shown here is derived from an EMBL/GenBank/DDBJ whole genome shotgun (WGS) entry which is preliminary data.</text>
</comment>
<evidence type="ECO:0000313" key="2">
    <source>
        <dbReference type="EMBL" id="KAG7379813.1"/>
    </source>
</evidence>
<accession>A0A8T1VI40</accession>
<dbReference type="Pfam" id="PF24906">
    <property type="entry name" value="Zf_WRKY19"/>
    <property type="match status" value="1"/>
</dbReference>
<proteinExistence type="predicted"/>
<gene>
    <name evidence="2" type="ORF">PHYPSEUDO_008109</name>
</gene>
<keyword evidence="3" id="KW-1185">Reference proteome</keyword>
<sequence length="366" mass="39375">MFFANGFVETDRRALAVGSEENDILRELLLDGDFASPRQLPPTPAKLYGDSFSSSNPASTPVFSKRSSQQIDASFPQICFDNSPHFTRLQPLSSRSCASFSLPNQSPLPASVVNAIVSPPRVFVQEFARLPQPFFQDNMSMDSDMRGGKPERSTVSFLTSCLPPAPLPMLSMPPLKKKKLSTAIASSSNERKQLRCTYPDCPNLRRSAGFCNRHSGKVCSVSGCNKSALSRGKCPEHGGGSRCKKDGCSKFAQTRGLCKSHGGGRQCNVSGCTKNAHQNRLCRSHGGGKRCDYFGCPKWAQRSGYCCAHTKMSSTGASASGGDSQRSHSNMPAIVTSSPASSLCMLPAPVPSPTLLSPHRLFSLLP</sequence>
<dbReference type="PANTHER" id="PTHR31827">
    <property type="entry name" value="EMB|CAB89363.1"/>
    <property type="match status" value="1"/>
</dbReference>
<protein>
    <recommendedName>
        <fullName evidence="1">WRKY19-like zinc finger domain-containing protein</fullName>
    </recommendedName>
</protein>
<dbReference type="Proteomes" id="UP000694044">
    <property type="component" value="Unassembled WGS sequence"/>
</dbReference>
<name>A0A8T1VI40_9STRA</name>
<dbReference type="PANTHER" id="PTHR31827:SF1">
    <property type="entry name" value="EMB|CAB89363.1"/>
    <property type="match status" value="1"/>
</dbReference>
<dbReference type="InterPro" id="IPR056866">
    <property type="entry name" value="Znf_WRKY19"/>
</dbReference>
<evidence type="ECO:0000313" key="3">
    <source>
        <dbReference type="Proteomes" id="UP000694044"/>
    </source>
</evidence>
<evidence type="ECO:0000259" key="1">
    <source>
        <dbReference type="Pfam" id="PF24906"/>
    </source>
</evidence>